<organism evidence="2 3">
    <name type="scientific">candidate division KSB3 bacterium</name>
    <dbReference type="NCBI Taxonomy" id="2044937"/>
    <lineage>
        <taxon>Bacteria</taxon>
        <taxon>candidate division KSB3</taxon>
    </lineage>
</organism>
<dbReference type="NCBIfam" id="NF037995">
    <property type="entry name" value="TRAP_S1"/>
    <property type="match status" value="1"/>
</dbReference>
<dbReference type="CDD" id="cd13671">
    <property type="entry name" value="PBP2_TRAP_SBP_like_3"/>
    <property type="match status" value="1"/>
</dbReference>
<dbReference type="EMBL" id="PDPS01000036">
    <property type="protein sequence ID" value="PID56300.1"/>
    <property type="molecule type" value="Genomic_DNA"/>
</dbReference>
<dbReference type="InterPro" id="IPR004682">
    <property type="entry name" value="TRAP_DctP"/>
</dbReference>
<proteinExistence type="predicted"/>
<accession>A0A2G6E2M8</accession>
<dbReference type="GO" id="GO:0055085">
    <property type="term" value="P:transmembrane transport"/>
    <property type="evidence" value="ECO:0007669"/>
    <property type="project" value="InterPro"/>
</dbReference>
<evidence type="ECO:0000313" key="2">
    <source>
        <dbReference type="EMBL" id="PID56300.1"/>
    </source>
</evidence>
<dbReference type="Proteomes" id="UP000229740">
    <property type="component" value="Unassembled WGS sequence"/>
</dbReference>
<dbReference type="PANTHER" id="PTHR33376">
    <property type="match status" value="1"/>
</dbReference>
<dbReference type="PANTHER" id="PTHR33376:SF2">
    <property type="entry name" value="DICARBOXYLATE-BINDING PERIPLASMIC PROTEIN"/>
    <property type="match status" value="1"/>
</dbReference>
<reference evidence="2 3" key="1">
    <citation type="submission" date="2017-10" db="EMBL/GenBank/DDBJ databases">
        <title>Novel microbial diversity and functional potential in the marine mammal oral microbiome.</title>
        <authorList>
            <person name="Dudek N.K."/>
            <person name="Sun C.L."/>
            <person name="Burstein D."/>
            <person name="Kantor R.S."/>
            <person name="Aliaga Goltsman D.S."/>
            <person name="Bik E.M."/>
            <person name="Thomas B.C."/>
            <person name="Banfield J.F."/>
            <person name="Relman D.A."/>
        </authorList>
    </citation>
    <scope>NUCLEOTIDE SEQUENCE [LARGE SCALE GENOMIC DNA]</scope>
    <source>
        <strain evidence="2">DOLZORAL124_49_17</strain>
    </source>
</reference>
<dbReference type="NCBIfam" id="TIGR00787">
    <property type="entry name" value="dctP"/>
    <property type="match status" value="1"/>
</dbReference>
<dbReference type="Pfam" id="PF03480">
    <property type="entry name" value="DctP"/>
    <property type="match status" value="1"/>
</dbReference>
<dbReference type="AlphaFoldDB" id="A0A2G6E2M8"/>
<dbReference type="GO" id="GO:0030288">
    <property type="term" value="C:outer membrane-bounded periplasmic space"/>
    <property type="evidence" value="ECO:0007669"/>
    <property type="project" value="InterPro"/>
</dbReference>
<sequence length="356" mass="39798">MHVLWNCSMGITHKNSFINHVTVQGEYVMKMRGLLSIAIAVLFILPAGAFAEITLTVAEIHPEDYPTTKGLFKFAEFVKEKSHGEIVVDVKFGGVLGKGEKEVVEQVQFGALDMARISIAPMTEFVPVLEAFGLPYIWKNQDSMWKVLNGEIGMTLLKEVEKHNFYGLCYYESGARSFYNFQKEISSVADLKGMKIRVQPSQLMIDLVNTLGANATPMAFGEVYDGISKGVLDGAENNWPSYESTGHYEVAPFYTLDMHTRVPEILVASKIAFEKKLSQEQIALVMEAAKETQDYVIEKWNERVEASKKIVLDSGATVTELSPEAFNGFVEAVQPLYEKYGAKHSEIIEKIRAAQE</sequence>
<protein>
    <submittedName>
        <fullName evidence="2">C4-dicarboxylate ABC transporter</fullName>
    </submittedName>
</protein>
<gene>
    <name evidence="2" type="ORF">CSB45_12285</name>
</gene>
<comment type="caution">
    <text evidence="2">The sequence shown here is derived from an EMBL/GenBank/DDBJ whole genome shotgun (WGS) entry which is preliminary data.</text>
</comment>
<dbReference type="Gene3D" id="3.40.190.170">
    <property type="entry name" value="Bacterial extracellular solute-binding protein, family 7"/>
    <property type="match status" value="1"/>
</dbReference>
<evidence type="ECO:0000313" key="3">
    <source>
        <dbReference type="Proteomes" id="UP000229740"/>
    </source>
</evidence>
<keyword evidence="1" id="KW-0732">Signal</keyword>
<dbReference type="InterPro" id="IPR018389">
    <property type="entry name" value="DctP_fam"/>
</dbReference>
<name>A0A2G6E2M8_9BACT</name>
<dbReference type="GO" id="GO:0030246">
    <property type="term" value="F:carbohydrate binding"/>
    <property type="evidence" value="ECO:0007669"/>
    <property type="project" value="TreeGrafter"/>
</dbReference>
<evidence type="ECO:0000256" key="1">
    <source>
        <dbReference type="ARBA" id="ARBA00022729"/>
    </source>
</evidence>
<dbReference type="PIRSF" id="PIRSF006470">
    <property type="entry name" value="DctB"/>
    <property type="match status" value="1"/>
</dbReference>
<dbReference type="InterPro" id="IPR038404">
    <property type="entry name" value="TRAP_DctP_sf"/>
</dbReference>